<keyword evidence="2" id="KW-1185">Reference proteome</keyword>
<dbReference type="Pfam" id="PF05973">
    <property type="entry name" value="Gp49"/>
    <property type="match status" value="1"/>
</dbReference>
<protein>
    <submittedName>
        <fullName evidence="1">Type II toxin-antitoxin system RelE/ParE family toxin</fullName>
    </submittedName>
</protein>
<dbReference type="EMBL" id="SRMF01000012">
    <property type="protein sequence ID" value="TGG90596.1"/>
    <property type="molecule type" value="Genomic_DNA"/>
</dbReference>
<gene>
    <name evidence="1" type="ORF">E4656_17860</name>
</gene>
<dbReference type="RefSeq" id="WP_135484684.1">
    <property type="nucleotide sequence ID" value="NZ_SRMF01000012.1"/>
</dbReference>
<dbReference type="AlphaFoldDB" id="A0A4Z0W2G8"/>
<proteinExistence type="predicted"/>
<dbReference type="Proteomes" id="UP000297475">
    <property type="component" value="Unassembled WGS sequence"/>
</dbReference>
<dbReference type="OrthoDB" id="573082at2"/>
<accession>A0A4Z0W2G8</accession>
<evidence type="ECO:0000313" key="1">
    <source>
        <dbReference type="EMBL" id="TGG90596.1"/>
    </source>
</evidence>
<reference evidence="1 2" key="1">
    <citation type="submission" date="2019-04" db="EMBL/GenBank/DDBJ databases">
        <title>Natronospirillum operosus gen. nov., sp. nov., a haloalkaliphilic satellite isolated from decaying biomass of laboratory culture of cyanobacterium Geitlerinema sp. and proposal of Natronospirillaceae fam. nov. and Saccharospirillaceae fam. nov.</title>
        <authorList>
            <person name="Kevbrin V."/>
            <person name="Boltyanskaya Y."/>
            <person name="Koziaeva V."/>
            <person name="Grouzdev D.S."/>
            <person name="Park M."/>
            <person name="Cho J."/>
        </authorList>
    </citation>
    <scope>NUCLEOTIDE SEQUENCE [LARGE SCALE GENOMIC DNA]</scope>
    <source>
        <strain evidence="1 2">G-116</strain>
    </source>
</reference>
<comment type="caution">
    <text evidence="1">The sequence shown here is derived from an EMBL/GenBank/DDBJ whole genome shotgun (WGS) entry which is preliminary data.</text>
</comment>
<organism evidence="1 2">
    <name type="scientific">Natronospirillum operosum</name>
    <dbReference type="NCBI Taxonomy" id="2759953"/>
    <lineage>
        <taxon>Bacteria</taxon>
        <taxon>Pseudomonadati</taxon>
        <taxon>Pseudomonadota</taxon>
        <taxon>Gammaproteobacteria</taxon>
        <taxon>Oceanospirillales</taxon>
        <taxon>Natronospirillaceae</taxon>
        <taxon>Natronospirillum</taxon>
    </lineage>
</organism>
<sequence>MPEPILSVRFFCTAGGREPVRDFLRDQTAEDRKTIGTDIKAVQFGWPLGMPLVRKMGDDLWEVRSTINDGIVRVLFTVVDSQMVLLHSFVKKDQKTPKKELKTAEQRLKTLRSTS</sequence>
<evidence type="ECO:0000313" key="2">
    <source>
        <dbReference type="Proteomes" id="UP000297475"/>
    </source>
</evidence>
<dbReference type="InterPro" id="IPR009241">
    <property type="entry name" value="HigB-like"/>
</dbReference>
<name>A0A4Z0W2G8_9GAMM</name>